<name>W6UUH2_ECHGR</name>
<proteinExistence type="predicted"/>
<dbReference type="Proteomes" id="UP000019149">
    <property type="component" value="Unassembled WGS sequence"/>
</dbReference>
<evidence type="ECO:0000313" key="2">
    <source>
        <dbReference type="Proteomes" id="UP000019149"/>
    </source>
</evidence>
<accession>W6UUH2</accession>
<comment type="caution">
    <text evidence="1">The sequence shown here is derived from an EMBL/GenBank/DDBJ whole genome shotgun (WGS) entry which is preliminary data.</text>
</comment>
<evidence type="ECO:0000313" key="1">
    <source>
        <dbReference type="EMBL" id="EUB57034.1"/>
    </source>
</evidence>
<dbReference type="AlphaFoldDB" id="W6UUH2"/>
<gene>
    <name evidence="1" type="ORF">EGR_08110</name>
</gene>
<keyword evidence="2" id="KW-1185">Reference proteome</keyword>
<organism evidence="1 2">
    <name type="scientific">Echinococcus granulosus</name>
    <name type="common">Hydatid tapeworm</name>
    <dbReference type="NCBI Taxonomy" id="6210"/>
    <lineage>
        <taxon>Eukaryota</taxon>
        <taxon>Metazoa</taxon>
        <taxon>Spiralia</taxon>
        <taxon>Lophotrochozoa</taxon>
        <taxon>Platyhelminthes</taxon>
        <taxon>Cestoda</taxon>
        <taxon>Eucestoda</taxon>
        <taxon>Cyclophyllidea</taxon>
        <taxon>Taeniidae</taxon>
        <taxon>Echinococcus</taxon>
        <taxon>Echinococcus granulosus group</taxon>
    </lineage>
</organism>
<dbReference type="GeneID" id="36343825"/>
<sequence>MKVIKTPPLELGLSSQQKATTKELPVTPTVADMCTHSFLTFGLPCKATRNLLAARSKTVSHRGDVGMRKKHILFPCLESALTGRRRADWHYVSDDGMIAHRTLTHSFVHTSKKEGGVGESLSD</sequence>
<dbReference type="RefSeq" id="XP_024348230.1">
    <property type="nucleotide sequence ID" value="XM_024497359.1"/>
</dbReference>
<dbReference type="EMBL" id="APAU02000096">
    <property type="protein sequence ID" value="EUB57034.1"/>
    <property type="molecule type" value="Genomic_DNA"/>
</dbReference>
<dbReference type="KEGG" id="egl:EGR_08110"/>
<protein>
    <submittedName>
        <fullName evidence="1">Uncharacterized protein</fullName>
    </submittedName>
</protein>
<reference evidence="1 2" key="1">
    <citation type="journal article" date="2013" name="Nat. Genet.">
        <title>The genome of the hydatid tapeworm Echinococcus granulosus.</title>
        <authorList>
            <person name="Zheng H."/>
            <person name="Zhang W."/>
            <person name="Zhang L."/>
            <person name="Zhang Z."/>
            <person name="Li J."/>
            <person name="Lu G."/>
            <person name="Zhu Y."/>
            <person name="Wang Y."/>
            <person name="Huang Y."/>
            <person name="Liu J."/>
            <person name="Kang H."/>
            <person name="Chen J."/>
            <person name="Wang L."/>
            <person name="Chen A."/>
            <person name="Yu S."/>
            <person name="Gao Z."/>
            <person name="Jin L."/>
            <person name="Gu W."/>
            <person name="Wang Z."/>
            <person name="Zhao L."/>
            <person name="Shi B."/>
            <person name="Wen H."/>
            <person name="Lin R."/>
            <person name="Jones M.K."/>
            <person name="Brejova B."/>
            <person name="Vinar T."/>
            <person name="Zhao G."/>
            <person name="McManus D.P."/>
            <person name="Chen Z."/>
            <person name="Zhou Y."/>
            <person name="Wang S."/>
        </authorList>
    </citation>
    <scope>NUCLEOTIDE SEQUENCE [LARGE SCALE GENOMIC DNA]</scope>
</reference>
<dbReference type="CTD" id="36343825"/>